<keyword evidence="1" id="KW-0812">Transmembrane</keyword>
<organism evidence="2 3">
    <name type="scientific">Virgisporangium ochraceum</name>
    <dbReference type="NCBI Taxonomy" id="65505"/>
    <lineage>
        <taxon>Bacteria</taxon>
        <taxon>Bacillati</taxon>
        <taxon>Actinomycetota</taxon>
        <taxon>Actinomycetes</taxon>
        <taxon>Micromonosporales</taxon>
        <taxon>Micromonosporaceae</taxon>
        <taxon>Virgisporangium</taxon>
    </lineage>
</organism>
<protein>
    <submittedName>
        <fullName evidence="2">Uncharacterized protein</fullName>
    </submittedName>
</protein>
<sequence length="335" mass="34833">MGDRVKELLDRAAGGVRPREPDPVGAVLGRVRVARRRRIAAAGAAAVAACTLVAGAVVAGTTLTGPAPDDPATATPAPVASAVTGTATVTVENGVLRAGGLRLPLPGWTVATADQGICETVRHTVLIAASVIPGGPCTDPASYISARGARPTFTLRKGDQYARQIILTGGQPAFILHNGTDPLGPGPDSEYRYLTMWVPWSGVDLLFSLPRGELRQVVAAIRTEPVAPGTLVVPPGAARVVILGTDSEVSATITEPARIEDLRTWLTGLEEPVPAGVECPGDTARQRVVFLYPDSTYVTVMVGVDARCGEATSSRGGRVKLSADGWNRQSVKVTR</sequence>
<name>A0A8J4A2V8_9ACTN</name>
<keyword evidence="1" id="KW-0472">Membrane</keyword>
<accession>A0A8J4A2V8</accession>
<evidence type="ECO:0000256" key="1">
    <source>
        <dbReference type="SAM" id="Phobius"/>
    </source>
</evidence>
<evidence type="ECO:0000313" key="2">
    <source>
        <dbReference type="EMBL" id="GIJ71781.1"/>
    </source>
</evidence>
<reference evidence="2" key="1">
    <citation type="submission" date="2021-01" db="EMBL/GenBank/DDBJ databases">
        <title>Whole genome shotgun sequence of Virgisporangium ochraceum NBRC 16418.</title>
        <authorList>
            <person name="Komaki H."/>
            <person name="Tamura T."/>
        </authorList>
    </citation>
    <scope>NUCLEOTIDE SEQUENCE</scope>
    <source>
        <strain evidence="2">NBRC 16418</strain>
    </source>
</reference>
<dbReference type="Proteomes" id="UP000635606">
    <property type="component" value="Unassembled WGS sequence"/>
</dbReference>
<gene>
    <name evidence="2" type="ORF">Voc01_066980</name>
</gene>
<keyword evidence="1" id="KW-1133">Transmembrane helix</keyword>
<dbReference type="AlphaFoldDB" id="A0A8J4A2V8"/>
<dbReference type="EMBL" id="BOPH01000090">
    <property type="protein sequence ID" value="GIJ71781.1"/>
    <property type="molecule type" value="Genomic_DNA"/>
</dbReference>
<evidence type="ECO:0000313" key="3">
    <source>
        <dbReference type="Proteomes" id="UP000635606"/>
    </source>
</evidence>
<keyword evidence="3" id="KW-1185">Reference proteome</keyword>
<comment type="caution">
    <text evidence="2">The sequence shown here is derived from an EMBL/GenBank/DDBJ whole genome shotgun (WGS) entry which is preliminary data.</text>
</comment>
<feature type="transmembrane region" description="Helical" evidence="1">
    <location>
        <begin position="39"/>
        <end position="59"/>
    </location>
</feature>
<proteinExistence type="predicted"/>
<dbReference type="RefSeq" id="WP_203931646.1">
    <property type="nucleotide sequence ID" value="NZ_BOPH01000090.1"/>
</dbReference>